<dbReference type="PANTHER" id="PTHR31313">
    <property type="entry name" value="TY1 ENHANCER ACTIVATOR"/>
    <property type="match status" value="1"/>
</dbReference>
<dbReference type="PANTHER" id="PTHR31313:SF81">
    <property type="entry name" value="TY1 ENHANCER ACTIVATOR"/>
    <property type="match status" value="1"/>
</dbReference>
<dbReference type="OrthoDB" id="10249920at2759"/>
<dbReference type="CDD" id="cd12148">
    <property type="entry name" value="fungal_TF_MHR"/>
    <property type="match status" value="1"/>
</dbReference>
<evidence type="ECO:0000256" key="7">
    <source>
        <dbReference type="ARBA" id="ARBA00023242"/>
    </source>
</evidence>
<dbReference type="GO" id="GO:0003677">
    <property type="term" value="F:DNA binding"/>
    <property type="evidence" value="ECO:0007669"/>
    <property type="project" value="UniProtKB-KW"/>
</dbReference>
<dbReference type="GO" id="GO:0000981">
    <property type="term" value="F:DNA-binding transcription factor activity, RNA polymerase II-specific"/>
    <property type="evidence" value="ECO:0007669"/>
    <property type="project" value="InterPro"/>
</dbReference>
<reference evidence="10" key="1">
    <citation type="submission" date="2022-11" db="EMBL/GenBank/DDBJ databases">
        <authorList>
            <person name="Petersen C."/>
        </authorList>
    </citation>
    <scope>NUCLEOTIDE SEQUENCE</scope>
    <source>
        <strain evidence="10">IBT 30069</strain>
    </source>
</reference>
<dbReference type="AlphaFoldDB" id="A0A9W9G7W8"/>
<dbReference type="SUPFAM" id="SSF57701">
    <property type="entry name" value="Zn2/Cys6 DNA-binding domain"/>
    <property type="match status" value="1"/>
</dbReference>
<accession>A0A9W9G7W8</accession>
<organism evidence="10 11">
    <name type="scientific">Penicillium angulare</name>
    <dbReference type="NCBI Taxonomy" id="116970"/>
    <lineage>
        <taxon>Eukaryota</taxon>
        <taxon>Fungi</taxon>
        <taxon>Dikarya</taxon>
        <taxon>Ascomycota</taxon>
        <taxon>Pezizomycotina</taxon>
        <taxon>Eurotiomycetes</taxon>
        <taxon>Eurotiomycetidae</taxon>
        <taxon>Eurotiales</taxon>
        <taxon>Aspergillaceae</taxon>
        <taxon>Penicillium</taxon>
    </lineage>
</organism>
<keyword evidence="5" id="KW-0238">DNA-binding</keyword>
<dbReference type="Proteomes" id="UP001149165">
    <property type="component" value="Unassembled WGS sequence"/>
</dbReference>
<keyword evidence="6" id="KW-0804">Transcription</keyword>
<keyword evidence="3" id="KW-0862">Zinc</keyword>
<evidence type="ECO:0000256" key="4">
    <source>
        <dbReference type="ARBA" id="ARBA00023015"/>
    </source>
</evidence>
<dbReference type="SMART" id="SM00906">
    <property type="entry name" value="Fungal_trans"/>
    <property type="match status" value="1"/>
</dbReference>
<dbReference type="Gene3D" id="4.10.240.10">
    <property type="entry name" value="Zn(2)-C6 fungal-type DNA-binding domain"/>
    <property type="match status" value="1"/>
</dbReference>
<dbReference type="InterPro" id="IPR007219">
    <property type="entry name" value="XnlR_reg_dom"/>
</dbReference>
<dbReference type="EMBL" id="JAPQKH010000002">
    <property type="protein sequence ID" value="KAJ5113614.1"/>
    <property type="molecule type" value="Genomic_DNA"/>
</dbReference>
<gene>
    <name evidence="10" type="ORF">N7456_002148</name>
</gene>
<keyword evidence="4" id="KW-0805">Transcription regulation</keyword>
<dbReference type="Pfam" id="PF04082">
    <property type="entry name" value="Fungal_trans"/>
    <property type="match status" value="1"/>
</dbReference>
<comment type="caution">
    <text evidence="10">The sequence shown here is derived from an EMBL/GenBank/DDBJ whole genome shotgun (WGS) entry which is preliminary data.</text>
</comment>
<dbReference type="InterPro" id="IPR001138">
    <property type="entry name" value="Zn2Cys6_DnaBD"/>
</dbReference>
<evidence type="ECO:0000256" key="3">
    <source>
        <dbReference type="ARBA" id="ARBA00022833"/>
    </source>
</evidence>
<dbReference type="GO" id="GO:0006351">
    <property type="term" value="P:DNA-templated transcription"/>
    <property type="evidence" value="ECO:0007669"/>
    <property type="project" value="InterPro"/>
</dbReference>
<dbReference type="InterPro" id="IPR036864">
    <property type="entry name" value="Zn2-C6_fun-type_DNA-bd_sf"/>
</dbReference>
<keyword evidence="11" id="KW-1185">Reference proteome</keyword>
<dbReference type="GO" id="GO:0008270">
    <property type="term" value="F:zinc ion binding"/>
    <property type="evidence" value="ECO:0007669"/>
    <property type="project" value="InterPro"/>
</dbReference>
<reference evidence="10" key="2">
    <citation type="journal article" date="2023" name="IMA Fungus">
        <title>Comparative genomic study of the Penicillium genus elucidates a diverse pangenome and 15 lateral gene transfer events.</title>
        <authorList>
            <person name="Petersen C."/>
            <person name="Sorensen T."/>
            <person name="Nielsen M.R."/>
            <person name="Sondergaard T.E."/>
            <person name="Sorensen J.L."/>
            <person name="Fitzpatrick D.A."/>
            <person name="Frisvad J.C."/>
            <person name="Nielsen K.L."/>
        </authorList>
    </citation>
    <scope>NUCLEOTIDE SEQUENCE</scope>
    <source>
        <strain evidence="10">IBT 30069</strain>
    </source>
</reference>
<evidence type="ECO:0000256" key="2">
    <source>
        <dbReference type="ARBA" id="ARBA00022723"/>
    </source>
</evidence>
<keyword evidence="2" id="KW-0479">Metal-binding</keyword>
<sequence length="664" mass="75694">MENETVRGENAPACEACRKRKRKVPPSRYPCDIQTLTTRHGKCDRIHPICSGCQARDLQCHYIFERPAKRKHDPHYIDELESQIQLLKEEIRRRENLHPASPMADNIADIMTADDTIPKTMPHGSLNMSDMSSSAAINDVSSLMWRLKVADNGETAFIGPSGNFCFDTDEPEIASPVSHSDGGALSSKDERNQIVSDSPRRIEQLVALFAKFINPVHQFVDNDTLSEVREGSSEEFSFLHLAILAAGSLYSDYIEDKSFGSEKASLVEAMALKTCRTNPSLKTVQALTIMCWREIALDNEKMGWMYNAMACSLALHLGLTVLSLERIQDSTVGRDRSSIINFHMLQAKALWSVVLLDRISTSLLGRNCLIPWRRVSAPYYLEVAGENATLQEVVFDYHCRLWFIHDQFMDIIYSFEFSSLDTERRHKMLVEARERLLSFRRDLDPRLRLTKDVTEPTIIFCHMSYHMSQLLIHRPYLNEPPKSHVHRLSIRSMTAEAAEVVKLVRAYDRIGSFDKVPPFIVHSVQTAAITLLLNATSTDQTFKSQSINRFRVCFDVLDAMSSRWRRAQNALTVLRQLAHKWNIIRALPMRYSGQVSVRNPPDLNISSQLESDPQTSQGVMGFPPEDVEFADLAIQWEDIEPIDFFDYSLLDIDLPFPNMEGHPE</sequence>
<dbReference type="GO" id="GO:0005634">
    <property type="term" value="C:nucleus"/>
    <property type="evidence" value="ECO:0007669"/>
    <property type="project" value="UniProtKB-SubCell"/>
</dbReference>
<proteinExistence type="predicted"/>
<keyword evidence="7" id="KW-0539">Nucleus</keyword>
<protein>
    <recommendedName>
        <fullName evidence="9">Xylanolytic transcriptional activator regulatory domain-containing protein</fullName>
    </recommendedName>
</protein>
<evidence type="ECO:0000256" key="6">
    <source>
        <dbReference type="ARBA" id="ARBA00023163"/>
    </source>
</evidence>
<evidence type="ECO:0000256" key="8">
    <source>
        <dbReference type="SAM" id="MobiDB-lite"/>
    </source>
</evidence>
<evidence type="ECO:0000259" key="9">
    <source>
        <dbReference type="SMART" id="SM00906"/>
    </source>
</evidence>
<dbReference type="InterPro" id="IPR051615">
    <property type="entry name" value="Transcr_Regulatory_Elem"/>
</dbReference>
<feature type="region of interest" description="Disordered" evidence="8">
    <location>
        <begin position="175"/>
        <end position="194"/>
    </location>
</feature>
<evidence type="ECO:0000256" key="1">
    <source>
        <dbReference type="ARBA" id="ARBA00004123"/>
    </source>
</evidence>
<feature type="domain" description="Xylanolytic transcriptional activator regulatory" evidence="9">
    <location>
        <begin position="303"/>
        <end position="386"/>
    </location>
</feature>
<evidence type="ECO:0000313" key="11">
    <source>
        <dbReference type="Proteomes" id="UP001149165"/>
    </source>
</evidence>
<name>A0A9W9G7W8_9EURO</name>
<comment type="subcellular location">
    <subcellularLocation>
        <location evidence="1">Nucleus</location>
    </subcellularLocation>
</comment>
<dbReference type="CDD" id="cd00067">
    <property type="entry name" value="GAL4"/>
    <property type="match status" value="1"/>
</dbReference>
<evidence type="ECO:0000313" key="10">
    <source>
        <dbReference type="EMBL" id="KAJ5113614.1"/>
    </source>
</evidence>
<evidence type="ECO:0000256" key="5">
    <source>
        <dbReference type="ARBA" id="ARBA00023125"/>
    </source>
</evidence>